<evidence type="ECO:0000256" key="6">
    <source>
        <dbReference type="ARBA" id="ARBA00023277"/>
    </source>
</evidence>
<evidence type="ECO:0000256" key="8">
    <source>
        <dbReference type="ARBA" id="ARBA00023326"/>
    </source>
</evidence>
<evidence type="ECO:0000313" key="13">
    <source>
        <dbReference type="EMBL" id="TFE84077.1"/>
    </source>
</evidence>
<dbReference type="Pfam" id="PF00041">
    <property type="entry name" value="fn3"/>
    <property type="match status" value="1"/>
</dbReference>
<evidence type="ECO:0000259" key="12">
    <source>
        <dbReference type="PROSITE" id="PS51172"/>
    </source>
</evidence>
<dbReference type="InterPro" id="IPR017853">
    <property type="entry name" value="GH"/>
</dbReference>
<reference evidence="13 14" key="1">
    <citation type="submission" date="2017-03" db="EMBL/GenBank/DDBJ databases">
        <title>Isolation of Levoglucosan Utilizing Bacteria.</title>
        <authorList>
            <person name="Arya A.S."/>
        </authorList>
    </citation>
    <scope>NUCLEOTIDE SEQUENCE [LARGE SCALE GENOMIC DNA]</scope>
    <source>
        <strain evidence="13 14">MEC069</strain>
    </source>
</reference>
<dbReference type="GO" id="GO:0030245">
    <property type="term" value="P:cellulose catabolic process"/>
    <property type="evidence" value="ECO:0007669"/>
    <property type="project" value="UniProtKB-KW"/>
</dbReference>
<dbReference type="SMART" id="SM00060">
    <property type="entry name" value="FN3"/>
    <property type="match status" value="1"/>
</dbReference>
<organism evidence="13 14">
    <name type="scientific">Paenibacillus athensensis</name>
    <dbReference type="NCBI Taxonomy" id="1967502"/>
    <lineage>
        <taxon>Bacteria</taxon>
        <taxon>Bacillati</taxon>
        <taxon>Bacillota</taxon>
        <taxon>Bacilli</taxon>
        <taxon>Bacillales</taxon>
        <taxon>Paenibacillaceae</taxon>
        <taxon>Paenibacillus</taxon>
    </lineage>
</organism>
<evidence type="ECO:0000256" key="3">
    <source>
        <dbReference type="ARBA" id="ARBA00022729"/>
    </source>
</evidence>
<dbReference type="Gene3D" id="2.60.40.710">
    <property type="entry name" value="Endoglucanase-like"/>
    <property type="match status" value="1"/>
</dbReference>
<keyword evidence="8 9" id="KW-0624">Polysaccharide degradation</keyword>
<dbReference type="PROSITE" id="PS00659">
    <property type="entry name" value="GLYCOSYL_HYDROL_F5"/>
    <property type="match status" value="1"/>
</dbReference>
<evidence type="ECO:0000256" key="2">
    <source>
        <dbReference type="ARBA" id="ARBA00005641"/>
    </source>
</evidence>
<dbReference type="InterPro" id="IPR036966">
    <property type="entry name" value="CBM3_sf"/>
</dbReference>
<comment type="caution">
    <text evidence="13">The sequence shown here is derived from an EMBL/GenBank/DDBJ whole genome shotgun (WGS) entry which is preliminary data.</text>
</comment>
<evidence type="ECO:0000256" key="10">
    <source>
        <dbReference type="SAM" id="SignalP"/>
    </source>
</evidence>
<keyword evidence="7 9" id="KW-0326">Glycosidase</keyword>
<comment type="catalytic activity">
    <reaction evidence="1 9">
        <text>Endohydrolysis of (1-&gt;4)-beta-D-glucosidic linkages in cellulose, lichenin and cereal beta-D-glucans.</text>
        <dbReference type="EC" id="3.2.1.4"/>
    </reaction>
</comment>
<feature type="domain" description="CBM3" evidence="12">
    <location>
        <begin position="432"/>
        <end position="583"/>
    </location>
</feature>
<dbReference type="GO" id="GO:0008810">
    <property type="term" value="F:cellulase activity"/>
    <property type="evidence" value="ECO:0007669"/>
    <property type="project" value="UniProtKB-EC"/>
</dbReference>
<dbReference type="SMART" id="SM01067">
    <property type="entry name" value="CBM_3"/>
    <property type="match status" value="1"/>
</dbReference>
<dbReference type="InterPro" id="IPR036116">
    <property type="entry name" value="FN3_sf"/>
</dbReference>
<dbReference type="PANTHER" id="PTHR34142:SF1">
    <property type="entry name" value="GLYCOSIDE HYDROLASE FAMILY 5 DOMAIN-CONTAINING PROTEIN"/>
    <property type="match status" value="1"/>
</dbReference>
<evidence type="ECO:0000259" key="11">
    <source>
        <dbReference type="PROSITE" id="PS50853"/>
    </source>
</evidence>
<feature type="chain" id="PRO_5039479886" description="Endoglucanase" evidence="10">
    <location>
        <begin position="23"/>
        <end position="583"/>
    </location>
</feature>
<dbReference type="EC" id="3.2.1.4" evidence="9"/>
<dbReference type="InterPro" id="IPR013783">
    <property type="entry name" value="Ig-like_fold"/>
</dbReference>
<protein>
    <recommendedName>
        <fullName evidence="9">Endoglucanase</fullName>
        <ecNumber evidence="9">3.2.1.4</ecNumber>
    </recommendedName>
</protein>
<dbReference type="SUPFAM" id="SSF49265">
    <property type="entry name" value="Fibronectin type III"/>
    <property type="match status" value="1"/>
</dbReference>
<dbReference type="GO" id="GO:0030248">
    <property type="term" value="F:cellulose binding"/>
    <property type="evidence" value="ECO:0007669"/>
    <property type="project" value="InterPro"/>
</dbReference>
<dbReference type="InterPro" id="IPR003961">
    <property type="entry name" value="FN3_dom"/>
</dbReference>
<dbReference type="Gene3D" id="3.20.20.80">
    <property type="entry name" value="Glycosidases"/>
    <property type="match status" value="1"/>
</dbReference>
<dbReference type="PANTHER" id="PTHR34142">
    <property type="entry name" value="ENDO-BETA-1,4-GLUCANASE A"/>
    <property type="match status" value="1"/>
</dbReference>
<keyword evidence="14" id="KW-1185">Reference proteome</keyword>
<dbReference type="SUPFAM" id="SSF49384">
    <property type="entry name" value="Carbohydrate-binding domain"/>
    <property type="match status" value="1"/>
</dbReference>
<proteinExistence type="inferred from homology"/>
<name>A0A4Y8PTU2_9BACL</name>
<dbReference type="OrthoDB" id="154460at2"/>
<evidence type="ECO:0000256" key="5">
    <source>
        <dbReference type="ARBA" id="ARBA00023001"/>
    </source>
</evidence>
<evidence type="ECO:0000256" key="9">
    <source>
        <dbReference type="RuleBase" id="RU361153"/>
    </source>
</evidence>
<comment type="similarity">
    <text evidence="2 9">Belongs to the glycosyl hydrolase 5 (cellulase A) family.</text>
</comment>
<dbReference type="CDD" id="cd00063">
    <property type="entry name" value="FN3"/>
    <property type="match status" value="1"/>
</dbReference>
<dbReference type="InterPro" id="IPR008965">
    <property type="entry name" value="CBM2/CBM3_carb-bd_dom_sf"/>
</dbReference>
<keyword evidence="5 9" id="KW-0136">Cellulose degradation</keyword>
<evidence type="ECO:0000256" key="4">
    <source>
        <dbReference type="ARBA" id="ARBA00022801"/>
    </source>
</evidence>
<gene>
    <name evidence="13" type="ORF">B5M42_21295</name>
</gene>
<dbReference type="Pfam" id="PF00942">
    <property type="entry name" value="CBM_3"/>
    <property type="match status" value="1"/>
</dbReference>
<dbReference type="InterPro" id="IPR001956">
    <property type="entry name" value="CBM3"/>
</dbReference>
<dbReference type="Proteomes" id="UP000298246">
    <property type="component" value="Unassembled WGS sequence"/>
</dbReference>
<keyword evidence="3 10" id="KW-0732">Signal</keyword>
<keyword evidence="4 9" id="KW-0378">Hydrolase</keyword>
<evidence type="ECO:0000256" key="7">
    <source>
        <dbReference type="ARBA" id="ARBA00023295"/>
    </source>
</evidence>
<dbReference type="AlphaFoldDB" id="A0A4Y8PTU2"/>
<accession>A0A4Y8PTU2</accession>
<evidence type="ECO:0000313" key="14">
    <source>
        <dbReference type="Proteomes" id="UP000298246"/>
    </source>
</evidence>
<keyword evidence="6 9" id="KW-0119">Carbohydrate metabolism</keyword>
<dbReference type="PROSITE" id="PS50853">
    <property type="entry name" value="FN3"/>
    <property type="match status" value="1"/>
</dbReference>
<sequence>MAFRSILALLLTFSAVIPWLLAVPAAAATGGIVDQYGQLKVVGSQLQNQAGQAIQLKGMSSHGIQWYGNFVNKSSMQWLRDQWGLTVFRVAMYTAENGYISNPAANKAKVKEAVQAAIDLGVYVIIDWHILSDNDPNIYKAQSKAFFQEMATTYGSYPNVIYEIANEPNGGVTWSGQIKPYAQEIASAIRAIDPDNIIIVGTGTWSQDVQDAAASPLAINNVMYTVHFYAGTHGQYLRDRITSAMNSGIAVFVTEWGTSDASGNGGPYLTDAKTWTDFLASKKVSWANWSLSDKSESSAALLPGASTTGGWTDAQLSASGKFVRDQMKVGTTTPTVPAAPSGLSATAGNAQVALSWSPSAQATGYNVKRATASGGPYTTVAAGVSGTSYTNTGLTNGTTYYYVVSAVNSAGESANSSQVSAVPATSTTTPPPAGGLSVQYRVGDTSASDNQTKPYLSIVNQSGAPVNLSTLKLRYYYTADGKSQNVFCDYTPVNCANLIFAAVKAGTAKPSADAYIEIGFTAAAGQLANNASTGDIQLRMHNTDWSNMNESNDYSYDGTKTSSAAWTKVTLYSNGTRVWGIEP</sequence>
<dbReference type="EMBL" id="MYFO01000039">
    <property type="protein sequence ID" value="TFE84077.1"/>
    <property type="molecule type" value="Genomic_DNA"/>
</dbReference>
<feature type="domain" description="Fibronectin type-III" evidence="11">
    <location>
        <begin position="336"/>
        <end position="432"/>
    </location>
</feature>
<dbReference type="SUPFAM" id="SSF51445">
    <property type="entry name" value="(Trans)glycosidases"/>
    <property type="match status" value="1"/>
</dbReference>
<dbReference type="PROSITE" id="PS51172">
    <property type="entry name" value="CBM3"/>
    <property type="match status" value="1"/>
</dbReference>
<evidence type="ECO:0000256" key="1">
    <source>
        <dbReference type="ARBA" id="ARBA00000966"/>
    </source>
</evidence>
<dbReference type="InterPro" id="IPR001547">
    <property type="entry name" value="Glyco_hydro_5"/>
</dbReference>
<feature type="signal peptide" evidence="10">
    <location>
        <begin position="1"/>
        <end position="22"/>
    </location>
</feature>
<dbReference type="Gene3D" id="2.60.40.10">
    <property type="entry name" value="Immunoglobulins"/>
    <property type="match status" value="1"/>
</dbReference>
<dbReference type="Pfam" id="PF00150">
    <property type="entry name" value="Cellulase"/>
    <property type="match status" value="1"/>
</dbReference>
<dbReference type="InterPro" id="IPR018087">
    <property type="entry name" value="Glyco_hydro_5_CS"/>
</dbReference>